<evidence type="ECO:0000313" key="2">
    <source>
        <dbReference type="Proteomes" id="UP000028411"/>
    </source>
</evidence>
<reference evidence="1 2" key="1">
    <citation type="submission" date="2014-02" db="EMBL/GenBank/DDBJ databases">
        <title>Whole genome sequence of Sphingobium chlorophenolicum NBRC 16172.</title>
        <authorList>
            <person name="Gan H.M."/>
            <person name="Gan H.Y."/>
            <person name="Chew T.H."/>
            <person name="Savka M.A."/>
        </authorList>
    </citation>
    <scope>NUCLEOTIDE SEQUENCE [LARGE SCALE GENOMIC DNA]</scope>
    <source>
        <strain evidence="1 2">NBRC 16172</strain>
    </source>
</reference>
<organism evidence="1 2">
    <name type="scientific">Sphingobium chlorophenolicum</name>
    <dbReference type="NCBI Taxonomy" id="46429"/>
    <lineage>
        <taxon>Bacteria</taxon>
        <taxon>Pseudomonadati</taxon>
        <taxon>Pseudomonadota</taxon>
        <taxon>Alphaproteobacteria</taxon>
        <taxon>Sphingomonadales</taxon>
        <taxon>Sphingomonadaceae</taxon>
        <taxon>Sphingobium</taxon>
    </lineage>
</organism>
<proteinExistence type="predicted"/>
<protein>
    <submittedName>
        <fullName evidence="1">Uncharacterized protein</fullName>
    </submittedName>
</protein>
<name>A0A081RHA5_SPHCR</name>
<dbReference type="EMBL" id="JFHR01000009">
    <property type="protein sequence ID" value="KEQ54578.1"/>
    <property type="molecule type" value="Genomic_DNA"/>
</dbReference>
<sequence length="97" mass="11487">MTTPERDYCYFIDHRKYNRNIGCRRHDNAYGINGGGSERDRWRADLAFYRHMKGEGDPMALPSLLACLCFGWFCWNYHPGKGLWRGQLLRRFVKAPK</sequence>
<dbReference type="Proteomes" id="UP000028411">
    <property type="component" value="Unassembled WGS sequence"/>
</dbReference>
<dbReference type="eggNOG" id="ENOG5031C0A">
    <property type="taxonomic scope" value="Bacteria"/>
</dbReference>
<dbReference type="OrthoDB" id="7507461at2"/>
<dbReference type="AlphaFoldDB" id="A0A081RHA5"/>
<dbReference type="PATRIC" id="fig|46429.4.peg.1073"/>
<dbReference type="RefSeq" id="WP_037448473.1">
    <property type="nucleotide sequence ID" value="NZ_JFHR01000009.1"/>
</dbReference>
<gene>
    <name evidence="1" type="ORF">BV95_01113</name>
</gene>
<accession>A0A081RHA5</accession>
<evidence type="ECO:0000313" key="1">
    <source>
        <dbReference type="EMBL" id="KEQ54578.1"/>
    </source>
</evidence>
<comment type="caution">
    <text evidence="1">The sequence shown here is derived from an EMBL/GenBank/DDBJ whole genome shotgun (WGS) entry which is preliminary data.</text>
</comment>